<name>A0A1G7V179_9PROT</name>
<protein>
    <submittedName>
        <fullName evidence="1">Uncharacterized protein</fullName>
    </submittedName>
</protein>
<sequence>MAAAAGGPAAATPPALVIFAGRAELGWLRVLKPGFRHCFAAVHDGHGWILYDPLSHATDIRALPPATAEDLAAWFRARGHTVVAVPRRRVRRRPAPWGPFTCVEALKRLLGIRARRVWTPWQLYRHLRTPGGYAERCP</sequence>
<proteinExistence type="predicted"/>
<accession>A0A1G7V179</accession>
<organism evidence="1 2">
    <name type="scientific">Limimonas halophila</name>
    <dbReference type="NCBI Taxonomy" id="1082479"/>
    <lineage>
        <taxon>Bacteria</taxon>
        <taxon>Pseudomonadati</taxon>
        <taxon>Pseudomonadota</taxon>
        <taxon>Alphaproteobacteria</taxon>
        <taxon>Rhodospirillales</taxon>
        <taxon>Rhodovibrionaceae</taxon>
        <taxon>Limimonas</taxon>
    </lineage>
</organism>
<keyword evidence="2" id="KW-1185">Reference proteome</keyword>
<dbReference type="AlphaFoldDB" id="A0A1G7V179"/>
<reference evidence="1 2" key="1">
    <citation type="submission" date="2016-10" db="EMBL/GenBank/DDBJ databases">
        <authorList>
            <person name="de Groot N.N."/>
        </authorList>
    </citation>
    <scope>NUCLEOTIDE SEQUENCE [LARGE SCALE GENOMIC DNA]</scope>
    <source>
        <strain evidence="1 2">DSM 25584</strain>
    </source>
</reference>
<gene>
    <name evidence="1" type="ORF">SAMN05216241_11920</name>
</gene>
<dbReference type="Proteomes" id="UP000199415">
    <property type="component" value="Unassembled WGS sequence"/>
</dbReference>
<evidence type="ECO:0000313" key="2">
    <source>
        <dbReference type="Proteomes" id="UP000199415"/>
    </source>
</evidence>
<dbReference type="OrthoDB" id="8446920at2"/>
<dbReference type="RefSeq" id="WP_090022424.1">
    <property type="nucleotide sequence ID" value="NZ_FNCE01000019.1"/>
</dbReference>
<dbReference type="STRING" id="1082479.SAMN05216241_11920"/>
<evidence type="ECO:0000313" key="1">
    <source>
        <dbReference type="EMBL" id="SDG53474.1"/>
    </source>
</evidence>
<dbReference type="EMBL" id="FNCE01000019">
    <property type="protein sequence ID" value="SDG53474.1"/>
    <property type="molecule type" value="Genomic_DNA"/>
</dbReference>